<feature type="region of interest" description="Disordered" evidence="11">
    <location>
        <begin position="189"/>
        <end position="212"/>
    </location>
</feature>
<dbReference type="Gene3D" id="2.130.10.10">
    <property type="entry name" value="YVTN repeat-like/Quinoprotein amine dehydrogenase"/>
    <property type="match status" value="1"/>
</dbReference>
<evidence type="ECO:0000256" key="2">
    <source>
        <dbReference type="ARBA" id="ARBA00022527"/>
    </source>
</evidence>
<keyword evidence="3 10" id="KW-0853">WD repeat</keyword>
<feature type="domain" description="Protein kinase" evidence="12">
    <location>
        <begin position="552"/>
        <end position="839"/>
    </location>
</feature>
<dbReference type="SMART" id="SM00220">
    <property type="entry name" value="S_TKc"/>
    <property type="match status" value="1"/>
</dbReference>
<comment type="subcellular location">
    <subcellularLocation>
        <location evidence="1">Nucleus</location>
    </subcellularLocation>
</comment>
<feature type="repeat" description="WD" evidence="10">
    <location>
        <begin position="146"/>
        <end position="187"/>
    </location>
</feature>
<reference evidence="13 14" key="1">
    <citation type="journal article" date="2018" name="Plant J.">
        <title>Genome sequences of Chlorella sorokiniana UTEX 1602 and Micractinium conductrix SAG 241.80: implications to maltose excretion by a green alga.</title>
        <authorList>
            <person name="Arriola M.B."/>
            <person name="Velmurugan N."/>
            <person name="Zhang Y."/>
            <person name="Plunkett M.H."/>
            <person name="Hondzo H."/>
            <person name="Barney B.M."/>
        </authorList>
    </citation>
    <scope>NUCLEOTIDE SEQUENCE [LARGE SCALE GENOMIC DNA]</scope>
    <source>
        <strain evidence="13 14">SAG 241.80</strain>
    </source>
</reference>
<evidence type="ECO:0000256" key="5">
    <source>
        <dbReference type="ARBA" id="ARBA00022737"/>
    </source>
</evidence>
<keyword evidence="4" id="KW-0808">Transferase</keyword>
<evidence type="ECO:0000256" key="4">
    <source>
        <dbReference type="ARBA" id="ARBA00022679"/>
    </source>
</evidence>
<keyword evidence="5" id="KW-0677">Repeat</keyword>
<protein>
    <submittedName>
        <fullName evidence="13">U3 small nucleolar RNA-interacting 2</fullName>
    </submittedName>
</protein>
<dbReference type="AlphaFoldDB" id="A0A2P6VLQ1"/>
<dbReference type="GO" id="GO:0004674">
    <property type="term" value="F:protein serine/threonine kinase activity"/>
    <property type="evidence" value="ECO:0007669"/>
    <property type="project" value="UniProtKB-KW"/>
</dbReference>
<organism evidence="13 14">
    <name type="scientific">Micractinium conductrix</name>
    <dbReference type="NCBI Taxonomy" id="554055"/>
    <lineage>
        <taxon>Eukaryota</taxon>
        <taxon>Viridiplantae</taxon>
        <taxon>Chlorophyta</taxon>
        <taxon>core chlorophytes</taxon>
        <taxon>Trebouxiophyceae</taxon>
        <taxon>Chlorellales</taxon>
        <taxon>Chlorellaceae</taxon>
        <taxon>Chlorella clade</taxon>
        <taxon>Micractinium</taxon>
    </lineage>
</organism>
<evidence type="ECO:0000256" key="10">
    <source>
        <dbReference type="PROSITE-ProRule" id="PRU00221"/>
    </source>
</evidence>
<dbReference type="InterPro" id="IPR001680">
    <property type="entry name" value="WD40_rpt"/>
</dbReference>
<feature type="region of interest" description="Disordered" evidence="11">
    <location>
        <begin position="1"/>
        <end position="61"/>
    </location>
</feature>
<dbReference type="Proteomes" id="UP000239649">
    <property type="component" value="Unassembled WGS sequence"/>
</dbReference>
<evidence type="ECO:0000256" key="3">
    <source>
        <dbReference type="ARBA" id="ARBA00022574"/>
    </source>
</evidence>
<dbReference type="GO" id="GO:0032040">
    <property type="term" value="C:small-subunit processome"/>
    <property type="evidence" value="ECO:0007669"/>
    <property type="project" value="TreeGrafter"/>
</dbReference>
<keyword evidence="14" id="KW-1185">Reference proteome</keyword>
<dbReference type="PANTHER" id="PTHR19865:SF0">
    <property type="entry name" value="U3 SMALL NUCLEOLAR RNA-INTERACTING PROTEIN 2"/>
    <property type="match status" value="1"/>
</dbReference>
<keyword evidence="8" id="KW-0067">ATP-binding</keyword>
<dbReference type="GO" id="GO:0034511">
    <property type="term" value="F:U3 snoRNA binding"/>
    <property type="evidence" value="ECO:0007669"/>
    <property type="project" value="InterPro"/>
</dbReference>
<evidence type="ECO:0000313" key="14">
    <source>
        <dbReference type="Proteomes" id="UP000239649"/>
    </source>
</evidence>
<dbReference type="InterPro" id="IPR039241">
    <property type="entry name" value="Rrp9-like"/>
</dbReference>
<dbReference type="PROSITE" id="PS50294">
    <property type="entry name" value="WD_REPEATS_REGION"/>
    <property type="match status" value="1"/>
</dbReference>
<name>A0A2P6VLQ1_9CHLO</name>
<dbReference type="Pfam" id="PF00069">
    <property type="entry name" value="Pkinase"/>
    <property type="match status" value="1"/>
</dbReference>
<dbReference type="InterPro" id="IPR000719">
    <property type="entry name" value="Prot_kinase_dom"/>
</dbReference>
<feature type="repeat" description="WD" evidence="10">
    <location>
        <begin position="254"/>
        <end position="295"/>
    </location>
</feature>
<dbReference type="Gene3D" id="3.30.200.20">
    <property type="entry name" value="Phosphorylase Kinase, domain 1"/>
    <property type="match status" value="1"/>
</dbReference>
<dbReference type="OrthoDB" id="189968at2759"/>
<proteinExistence type="predicted"/>
<dbReference type="PROSITE" id="PS50082">
    <property type="entry name" value="WD_REPEATS_2"/>
    <property type="match status" value="3"/>
</dbReference>
<dbReference type="SUPFAM" id="SSF56112">
    <property type="entry name" value="Protein kinase-like (PK-like)"/>
    <property type="match status" value="1"/>
</dbReference>
<dbReference type="PROSITE" id="PS00108">
    <property type="entry name" value="PROTEIN_KINASE_ST"/>
    <property type="match status" value="1"/>
</dbReference>
<dbReference type="InterPro" id="IPR011009">
    <property type="entry name" value="Kinase-like_dom_sf"/>
</dbReference>
<keyword evidence="6" id="KW-0547">Nucleotide-binding</keyword>
<evidence type="ECO:0000256" key="7">
    <source>
        <dbReference type="ARBA" id="ARBA00022777"/>
    </source>
</evidence>
<dbReference type="STRING" id="554055.A0A2P6VLQ1"/>
<feature type="compositionally biased region" description="Acidic residues" evidence="11">
    <location>
        <begin position="24"/>
        <end position="56"/>
    </location>
</feature>
<evidence type="ECO:0000256" key="11">
    <source>
        <dbReference type="SAM" id="MobiDB-lite"/>
    </source>
</evidence>
<feature type="region of interest" description="Disordered" evidence="11">
    <location>
        <begin position="76"/>
        <end position="96"/>
    </location>
</feature>
<dbReference type="PROSITE" id="PS50011">
    <property type="entry name" value="PROTEIN_KINASE_DOM"/>
    <property type="match status" value="1"/>
</dbReference>
<keyword evidence="2" id="KW-0723">Serine/threonine-protein kinase</keyword>
<dbReference type="EMBL" id="LHPF02000003">
    <property type="protein sequence ID" value="PSC75018.1"/>
    <property type="molecule type" value="Genomic_DNA"/>
</dbReference>
<dbReference type="GO" id="GO:0005524">
    <property type="term" value="F:ATP binding"/>
    <property type="evidence" value="ECO:0007669"/>
    <property type="project" value="UniProtKB-KW"/>
</dbReference>
<evidence type="ECO:0000259" key="12">
    <source>
        <dbReference type="PROSITE" id="PS50011"/>
    </source>
</evidence>
<evidence type="ECO:0000256" key="9">
    <source>
        <dbReference type="ARBA" id="ARBA00023242"/>
    </source>
</evidence>
<keyword evidence="9" id="KW-0539">Nucleus</keyword>
<dbReference type="CDD" id="cd07829">
    <property type="entry name" value="STKc_CDK_like"/>
    <property type="match status" value="1"/>
</dbReference>
<dbReference type="Gene3D" id="1.10.510.10">
    <property type="entry name" value="Transferase(Phosphotransferase) domain 1"/>
    <property type="match status" value="1"/>
</dbReference>
<dbReference type="InterPro" id="IPR036322">
    <property type="entry name" value="WD40_repeat_dom_sf"/>
</dbReference>
<dbReference type="CDD" id="cd00200">
    <property type="entry name" value="WD40"/>
    <property type="match status" value="1"/>
</dbReference>
<feature type="repeat" description="WD" evidence="10">
    <location>
        <begin position="212"/>
        <end position="253"/>
    </location>
</feature>
<dbReference type="InterPro" id="IPR015943">
    <property type="entry name" value="WD40/YVTN_repeat-like_dom_sf"/>
</dbReference>
<comment type="caution">
    <text evidence="13">The sequence shown here is derived from an EMBL/GenBank/DDBJ whole genome shotgun (WGS) entry which is preliminary data.</text>
</comment>
<dbReference type="SMART" id="SM00320">
    <property type="entry name" value="WD40"/>
    <property type="match status" value="6"/>
</dbReference>
<feature type="compositionally biased region" description="Low complexity" evidence="11">
    <location>
        <begin position="1"/>
        <end position="13"/>
    </location>
</feature>
<dbReference type="FunFam" id="2.130.10.10:FF:000509">
    <property type="entry name" value="U3 small nucleolar RNA-interacting protein"/>
    <property type="match status" value="1"/>
</dbReference>
<accession>A0A2P6VLQ1</accession>
<keyword evidence="7" id="KW-0418">Kinase</keyword>
<evidence type="ECO:0000256" key="6">
    <source>
        <dbReference type="ARBA" id="ARBA00022741"/>
    </source>
</evidence>
<dbReference type="SUPFAM" id="SSF50978">
    <property type="entry name" value="WD40 repeat-like"/>
    <property type="match status" value="1"/>
</dbReference>
<evidence type="ECO:0000256" key="1">
    <source>
        <dbReference type="ARBA" id="ARBA00004123"/>
    </source>
</evidence>
<dbReference type="PANTHER" id="PTHR19865">
    <property type="entry name" value="U3 SMALL NUCLEOLAR RNA INTERACTING PROTEIN 2"/>
    <property type="match status" value="1"/>
</dbReference>
<gene>
    <name evidence="13" type="ORF">C2E20_1751</name>
</gene>
<evidence type="ECO:0000256" key="8">
    <source>
        <dbReference type="ARBA" id="ARBA00022840"/>
    </source>
</evidence>
<dbReference type="InterPro" id="IPR008271">
    <property type="entry name" value="Ser/Thr_kinase_AS"/>
</dbReference>
<dbReference type="Pfam" id="PF00400">
    <property type="entry name" value="WD40"/>
    <property type="match status" value="4"/>
</dbReference>
<sequence length="928" mass="97956">MARPKAAGRGRAAAGKKRKQRDDLFEEDGPEDEFFLQEEAAEGSESEEEDPEEAETAEEKRLRLAKAYLSQVRAIEAAEREPESDDEAGEAAAHGAMSERLRQDALESLGHLQRRLAQRLVVPPLPRVADWGGAAAGAAATGGRLLRGHRLSVTAVALSPDDRTLFSVSKDGAILSHDVEAGARQRFDSAAAGQGKEAATGTPADWVRRGPRQSGRNSLLAAAVSSDGRYLAVGGGDKKVHIWDARSRQCVRAFPGHKDAVTCLAFREGTHELYSGSLDRSIKQWSLDDGAYVDTLFGHQAEVLGLDALRAERCVSCAADRTCRVWKIPEESQLIFKASCMTIECCRYITGNEWASGSADGSVSLWAGTKKRPVFTMRGAHSDPNQDGEGAEGAGSVGGDAATWVGSVGVCRGTDLLASGAGDGVVRLWGVVDAKGGSSKALEPLGGLPARGFVNSLAIARSGRFLAAGLGQEPRMGRWLRDAAARNGATRLTAIDGLAAAALAAAERADGSGATLLAATLADFKWGAEAPLAFARPLDVRSLAQRLKLLLYDAVAPCGSGTFSAVLAAHCRLTGARVALKRLHLHAGADEGVPTTALREVSLLRELGDGGSPHIVQLLDVLWDQRKLYLVLEAMPRDLQAHLAQEPSARSLPSAKSLMFQAISGVAHAHAHRVVHRDIKPANLLVDPATGALKVADFGLARCATAALRPYTQEVVTLLYRPPELLLGQEAYDGGAVDAWSLGCVLAEILTGVPLFQGDSEIGQLLAIFQVLGTPGEADWPGLGGLPHWQACFPRFRGGSLREAVPQLDVFGADLLARMLCCDPAQRVTCREALAHPWFEEVRQAEAQRAQRTAAAVRRGRQERGDALAAAAAVAAQLLQPVPPEAVQASRGAPASLAATLATVTPTPALAPGAARLPMSTEALPPPS</sequence>
<dbReference type="FunFam" id="1.10.510.10:FF:000624">
    <property type="entry name" value="Mitogen-activated protein kinase"/>
    <property type="match status" value="1"/>
</dbReference>
<evidence type="ECO:0000313" key="13">
    <source>
        <dbReference type="EMBL" id="PSC75018.1"/>
    </source>
</evidence>